<evidence type="ECO:0000313" key="3">
    <source>
        <dbReference type="Proteomes" id="UP000434580"/>
    </source>
</evidence>
<dbReference type="SUPFAM" id="SSF50475">
    <property type="entry name" value="FMN-binding split barrel"/>
    <property type="match status" value="1"/>
</dbReference>
<evidence type="ECO:0000259" key="1">
    <source>
        <dbReference type="Pfam" id="PF01243"/>
    </source>
</evidence>
<proteinExistence type="predicted"/>
<dbReference type="PANTHER" id="PTHR39336">
    <property type="entry name" value="PYRIDOXAMINE PHOSPHATE OXIDASE FAMILY PROTEIN (AFU_ORTHOLOGUE AFUA_6G11440)"/>
    <property type="match status" value="1"/>
</dbReference>
<dbReference type="OrthoDB" id="115989at2"/>
<reference evidence="2 3" key="1">
    <citation type="submission" date="2019-11" db="EMBL/GenBank/DDBJ databases">
        <authorList>
            <person name="Holert J."/>
        </authorList>
    </citation>
    <scope>NUCLEOTIDE SEQUENCE [LARGE SCALE GENOMIC DNA]</scope>
    <source>
        <strain evidence="2">BC5_2</strain>
    </source>
</reference>
<dbReference type="InterPro" id="IPR011576">
    <property type="entry name" value="Pyridox_Oxase_N"/>
</dbReference>
<dbReference type="AlphaFoldDB" id="A0A5S9PGV0"/>
<dbReference type="InterPro" id="IPR012349">
    <property type="entry name" value="Split_barrel_FMN-bd"/>
</dbReference>
<name>A0A5S9PGV0_9GAMM</name>
<dbReference type="Pfam" id="PF01243">
    <property type="entry name" value="PNPOx_N"/>
    <property type="match status" value="1"/>
</dbReference>
<dbReference type="EMBL" id="CACSII010000012">
    <property type="protein sequence ID" value="CAA0103285.1"/>
    <property type="molecule type" value="Genomic_DNA"/>
</dbReference>
<gene>
    <name evidence="2" type="ORF">DPBNPPHM_00925</name>
</gene>
<dbReference type="Gene3D" id="2.30.110.10">
    <property type="entry name" value="Electron Transport, Fmn-binding Protein, Chain A"/>
    <property type="match status" value="1"/>
</dbReference>
<accession>A0A5S9PGV0</accession>
<organism evidence="2 3">
    <name type="scientific">BD1-7 clade bacterium</name>
    <dbReference type="NCBI Taxonomy" id="2029982"/>
    <lineage>
        <taxon>Bacteria</taxon>
        <taxon>Pseudomonadati</taxon>
        <taxon>Pseudomonadota</taxon>
        <taxon>Gammaproteobacteria</taxon>
        <taxon>Cellvibrionales</taxon>
        <taxon>Spongiibacteraceae</taxon>
        <taxon>BD1-7 clade</taxon>
    </lineage>
</organism>
<dbReference type="PANTHER" id="PTHR39336:SF1">
    <property type="entry name" value="PYRIDOXAMINE PHOSPHATE OXIDASE FAMILY PROTEIN (AFU_ORTHOLOGUE AFUA_6G11440)"/>
    <property type="match status" value="1"/>
</dbReference>
<protein>
    <recommendedName>
        <fullName evidence="1">Pyridoxamine 5'-phosphate oxidase N-terminal domain-containing protein</fullName>
    </recommendedName>
</protein>
<sequence>MGQKFSELGKRHIDFIEEQNIYFVGTAVDTGHVNLSPKGGDSLRVITAKKIAWLNLTGSGNESAAHVLKNPRMTLMFCAFDGKPLILRAYGTATVLHEQDSAWPEYAGLFPASVASRQIFILDINMVQASCGMAVPYFNYVGDRDDLAKWSEKQGKSGIEKYWVKKNQKSIDGFETEILKRARIEDTQLSEA</sequence>
<dbReference type="Proteomes" id="UP000434580">
    <property type="component" value="Unassembled WGS sequence"/>
</dbReference>
<feature type="domain" description="Pyridoxamine 5'-phosphate oxidase N-terminal" evidence="1">
    <location>
        <begin position="12"/>
        <end position="101"/>
    </location>
</feature>
<evidence type="ECO:0000313" key="2">
    <source>
        <dbReference type="EMBL" id="CAA0103285.1"/>
    </source>
</evidence>